<evidence type="ECO:0000256" key="2">
    <source>
        <dbReference type="ARBA" id="ARBA00023186"/>
    </source>
</evidence>
<dbReference type="SUPFAM" id="SSF46565">
    <property type="entry name" value="Chaperone J-domain"/>
    <property type="match status" value="1"/>
</dbReference>
<evidence type="ECO:0000259" key="3">
    <source>
        <dbReference type="PROSITE" id="PS50076"/>
    </source>
</evidence>
<organism evidence="4 5">
    <name type="scientific">Nicrophorus vespilloides</name>
    <name type="common">Boreal carrion beetle</name>
    <dbReference type="NCBI Taxonomy" id="110193"/>
    <lineage>
        <taxon>Eukaryota</taxon>
        <taxon>Metazoa</taxon>
        <taxon>Ecdysozoa</taxon>
        <taxon>Arthropoda</taxon>
        <taxon>Hexapoda</taxon>
        <taxon>Insecta</taxon>
        <taxon>Pterygota</taxon>
        <taxon>Neoptera</taxon>
        <taxon>Endopterygota</taxon>
        <taxon>Coleoptera</taxon>
        <taxon>Polyphaga</taxon>
        <taxon>Staphyliniformia</taxon>
        <taxon>Silphidae</taxon>
        <taxon>Nicrophorinae</taxon>
        <taxon>Nicrophorus</taxon>
    </lineage>
</organism>
<dbReference type="PANTHER" id="PTHR14021">
    <property type="entry name" value="IRON-SULFUR CLUSTER CO-CHAPERONE PROTEIN HSCB"/>
    <property type="match status" value="1"/>
</dbReference>
<reference evidence="5" key="1">
    <citation type="submission" date="2025-08" db="UniProtKB">
        <authorList>
            <consortium name="RefSeq"/>
        </authorList>
    </citation>
    <scope>IDENTIFICATION</scope>
    <source>
        <tissue evidence="5">Whole Larva</tissue>
    </source>
</reference>
<dbReference type="CDD" id="cd06257">
    <property type="entry name" value="DnaJ"/>
    <property type="match status" value="1"/>
</dbReference>
<proteinExistence type="inferred from homology"/>
<keyword evidence="2" id="KW-0143">Chaperone</keyword>
<dbReference type="HAMAP" id="MF_00682">
    <property type="entry name" value="HscB"/>
    <property type="match status" value="1"/>
</dbReference>
<dbReference type="NCBIfam" id="TIGR00714">
    <property type="entry name" value="hscB"/>
    <property type="match status" value="1"/>
</dbReference>
<dbReference type="SUPFAM" id="SSF47144">
    <property type="entry name" value="HSC20 (HSCB), C-terminal oligomerisation domain"/>
    <property type="match status" value="1"/>
</dbReference>
<evidence type="ECO:0000313" key="5">
    <source>
        <dbReference type="RefSeq" id="XP_017781534.1"/>
    </source>
</evidence>
<dbReference type="PROSITE" id="PS50076">
    <property type="entry name" value="DNAJ_2"/>
    <property type="match status" value="1"/>
</dbReference>
<dbReference type="RefSeq" id="XP_017781534.1">
    <property type="nucleotide sequence ID" value="XM_017926045.1"/>
</dbReference>
<protein>
    <submittedName>
        <fullName evidence="5">Iron-sulfur cluster co-chaperone protein HscB, mitochondrial</fullName>
    </submittedName>
</protein>
<accession>A0ABM1N3Y4</accession>
<dbReference type="Proteomes" id="UP000695000">
    <property type="component" value="Unplaced"/>
</dbReference>
<dbReference type="InterPro" id="IPR001623">
    <property type="entry name" value="DnaJ_domain"/>
</dbReference>
<dbReference type="InterPro" id="IPR036869">
    <property type="entry name" value="J_dom_sf"/>
</dbReference>
<dbReference type="SMART" id="SM00271">
    <property type="entry name" value="DnaJ"/>
    <property type="match status" value="1"/>
</dbReference>
<gene>
    <name evidence="5" type="primary">LOC108566243</name>
</gene>
<comment type="similarity">
    <text evidence="1">Belongs to the HscB family.</text>
</comment>
<evidence type="ECO:0000256" key="1">
    <source>
        <dbReference type="ARBA" id="ARBA00010476"/>
    </source>
</evidence>
<dbReference type="Pfam" id="PF07743">
    <property type="entry name" value="HSCB_C"/>
    <property type="match status" value="1"/>
</dbReference>
<dbReference type="Gene3D" id="1.10.287.110">
    <property type="entry name" value="DnaJ domain"/>
    <property type="match status" value="1"/>
</dbReference>
<dbReference type="PANTHER" id="PTHR14021:SF15">
    <property type="entry name" value="IRON-SULFUR CLUSTER CO-CHAPERONE PROTEIN HSCB"/>
    <property type="match status" value="1"/>
</dbReference>
<feature type="domain" description="J" evidence="3">
    <location>
        <begin position="55"/>
        <end position="127"/>
    </location>
</feature>
<dbReference type="Gene3D" id="1.20.1280.20">
    <property type="entry name" value="HscB, C-terminal domain"/>
    <property type="match status" value="1"/>
</dbReference>
<dbReference type="InterPro" id="IPR009073">
    <property type="entry name" value="HscB_oligo_C"/>
</dbReference>
<dbReference type="GeneID" id="108566243"/>
<sequence>MFLNTLKFANSRLKIVLKYSTVAAKCWKCGVSRQSQVDLFCEKCNVIQAPTKEGNFFKVFNYQNSYNVDMKDLTNKYRKMQSVLHPDKFTNKSKEEQQISEEYSSLVNKAYNTLQIPLSRALHLLSLHGEVITENDKATDQNFLMEMMELNEEIEEAETPDALKALDLKNKQVLSQLALDIAKTFDGGNIAMAKELIIKMKYFNSLGMRINTLLRDRGIVD</sequence>
<dbReference type="InterPro" id="IPR004640">
    <property type="entry name" value="HscB"/>
</dbReference>
<evidence type="ECO:0000313" key="4">
    <source>
        <dbReference type="Proteomes" id="UP000695000"/>
    </source>
</evidence>
<name>A0ABM1N3Y4_NICVS</name>
<keyword evidence="4" id="KW-1185">Reference proteome</keyword>
<dbReference type="InterPro" id="IPR036386">
    <property type="entry name" value="HscB_C_sf"/>
</dbReference>